<evidence type="ECO:0000256" key="1">
    <source>
        <dbReference type="ARBA" id="ARBA00022491"/>
    </source>
</evidence>
<dbReference type="SUPFAM" id="SSF46955">
    <property type="entry name" value="Putative DNA-binding domain"/>
    <property type="match status" value="1"/>
</dbReference>
<dbReference type="RefSeq" id="WP_002434957.1">
    <property type="nucleotide sequence ID" value="NZ_AP031467.1"/>
</dbReference>
<dbReference type="InterPro" id="IPR009061">
    <property type="entry name" value="DNA-bd_dom_put_sf"/>
</dbReference>
<dbReference type="Gene3D" id="1.10.1660.10">
    <property type="match status" value="1"/>
</dbReference>
<evidence type="ECO:0000313" key="6">
    <source>
        <dbReference type="EMBL" id="TBW76186.1"/>
    </source>
</evidence>
<evidence type="ECO:0000313" key="7">
    <source>
        <dbReference type="Proteomes" id="UP000291949"/>
    </source>
</evidence>
<comment type="caution">
    <text evidence="6">The sequence shown here is derived from an EMBL/GenBank/DDBJ whole genome shotgun (WGS) entry which is preliminary data.</text>
</comment>
<dbReference type="PANTHER" id="PTHR30204">
    <property type="entry name" value="REDOX-CYCLING DRUG-SENSING TRANSCRIPTIONAL ACTIVATOR SOXR"/>
    <property type="match status" value="1"/>
</dbReference>
<dbReference type="PANTHER" id="PTHR30204:SF69">
    <property type="entry name" value="MERR-FAMILY TRANSCRIPTIONAL REGULATOR"/>
    <property type="match status" value="1"/>
</dbReference>
<dbReference type="Pfam" id="PF13411">
    <property type="entry name" value="MerR_1"/>
    <property type="match status" value="1"/>
</dbReference>
<reference evidence="6 7" key="1">
    <citation type="journal article" date="2019" name="Sci. Transl. Med.">
        <title>Quorum sensing between bacterial species on the skin protects against epidermal injury in atopic dermatitis.</title>
        <authorList>
            <person name="Williams M.R."/>
        </authorList>
    </citation>
    <scope>NUCLEOTIDE SEQUENCE [LARGE SCALE GENOMIC DNA]</scope>
    <source>
        <strain evidence="6 7">H8</strain>
    </source>
</reference>
<proteinExistence type="predicted"/>
<gene>
    <name evidence="6" type="ORF">EQ811_10135</name>
</gene>
<keyword evidence="4" id="KW-0804">Transcription</keyword>
<dbReference type="EMBL" id="SCHC01000003">
    <property type="protein sequence ID" value="TBW76186.1"/>
    <property type="molecule type" value="Genomic_DNA"/>
</dbReference>
<dbReference type="AlphaFoldDB" id="A0A4V2KWA7"/>
<dbReference type="GO" id="GO:0003677">
    <property type="term" value="F:DNA binding"/>
    <property type="evidence" value="ECO:0007669"/>
    <property type="project" value="UniProtKB-KW"/>
</dbReference>
<dbReference type="InterPro" id="IPR047057">
    <property type="entry name" value="MerR_fam"/>
</dbReference>
<keyword evidence="3" id="KW-0238">DNA-binding</keyword>
<feature type="domain" description="HTH merR-type" evidence="5">
    <location>
        <begin position="1"/>
        <end position="68"/>
    </location>
</feature>
<dbReference type="PROSITE" id="PS50937">
    <property type="entry name" value="HTH_MERR_2"/>
    <property type="match status" value="1"/>
</dbReference>
<evidence type="ECO:0000259" key="5">
    <source>
        <dbReference type="PROSITE" id="PS50937"/>
    </source>
</evidence>
<keyword evidence="2" id="KW-0805">Transcription regulation</keyword>
<sequence length="136" mass="16208">MKISEVSSMLKIPKSMIRYYEEKEIINIPRDENNYRYFDEETISYLKLIIDLKRLNLQLKDIAYVINLFKKPVSKDCNNKTLNYLDDLIKQIKIDINRQNTILNRLESVKDLSKDMNYEKNKSLILNKLSGVEEID</sequence>
<dbReference type="CDD" id="cd00592">
    <property type="entry name" value="HTH_MerR-like"/>
    <property type="match status" value="1"/>
</dbReference>
<dbReference type="SMART" id="SM00422">
    <property type="entry name" value="HTH_MERR"/>
    <property type="match status" value="1"/>
</dbReference>
<evidence type="ECO:0000256" key="4">
    <source>
        <dbReference type="ARBA" id="ARBA00023163"/>
    </source>
</evidence>
<protein>
    <submittedName>
        <fullName evidence="6">MerR family transcriptional regulator</fullName>
    </submittedName>
</protein>
<accession>A0A4V2KWA7</accession>
<evidence type="ECO:0000256" key="3">
    <source>
        <dbReference type="ARBA" id="ARBA00023125"/>
    </source>
</evidence>
<dbReference type="Proteomes" id="UP000291949">
    <property type="component" value="Unassembled WGS sequence"/>
</dbReference>
<keyword evidence="1" id="KW-0678">Repressor</keyword>
<dbReference type="GO" id="GO:0003700">
    <property type="term" value="F:DNA-binding transcription factor activity"/>
    <property type="evidence" value="ECO:0007669"/>
    <property type="project" value="InterPro"/>
</dbReference>
<dbReference type="GeneID" id="93668311"/>
<dbReference type="InterPro" id="IPR000551">
    <property type="entry name" value="MerR-type_HTH_dom"/>
</dbReference>
<evidence type="ECO:0000256" key="2">
    <source>
        <dbReference type="ARBA" id="ARBA00023015"/>
    </source>
</evidence>
<organism evidence="6 7">
    <name type="scientific">Staphylococcus capitis</name>
    <dbReference type="NCBI Taxonomy" id="29388"/>
    <lineage>
        <taxon>Bacteria</taxon>
        <taxon>Bacillati</taxon>
        <taxon>Bacillota</taxon>
        <taxon>Bacilli</taxon>
        <taxon>Bacillales</taxon>
        <taxon>Staphylococcaceae</taxon>
        <taxon>Staphylococcus</taxon>
    </lineage>
</organism>
<name>A0A4V2KWA7_STACP</name>